<name>A0ABQ5K990_9EUKA</name>
<sequence>MIGLPQEHFFCPMPCPMHAPSQSADCFLFPR</sequence>
<reference evidence="1" key="1">
    <citation type="submission" date="2022-03" db="EMBL/GenBank/DDBJ databases">
        <title>Draft genome sequence of Aduncisulcus paluster, a free-living microaerophilic Fornicata.</title>
        <authorList>
            <person name="Yuyama I."/>
            <person name="Kume K."/>
            <person name="Tamura T."/>
            <person name="Inagaki Y."/>
            <person name="Hashimoto T."/>
        </authorList>
    </citation>
    <scope>NUCLEOTIDE SEQUENCE</scope>
    <source>
        <strain evidence="1">NY0171</strain>
    </source>
</reference>
<protein>
    <submittedName>
        <fullName evidence="1">Uncharacterized protein</fullName>
    </submittedName>
</protein>
<organism evidence="1 2">
    <name type="scientific">Aduncisulcus paluster</name>
    <dbReference type="NCBI Taxonomy" id="2918883"/>
    <lineage>
        <taxon>Eukaryota</taxon>
        <taxon>Metamonada</taxon>
        <taxon>Carpediemonas-like organisms</taxon>
        <taxon>Aduncisulcus</taxon>
    </lineage>
</organism>
<gene>
    <name evidence="1" type="ORF">ADUPG1_005159</name>
</gene>
<evidence type="ECO:0000313" key="2">
    <source>
        <dbReference type="Proteomes" id="UP001057375"/>
    </source>
</evidence>
<keyword evidence="2" id="KW-1185">Reference proteome</keyword>
<feature type="non-terminal residue" evidence="1">
    <location>
        <position position="31"/>
    </location>
</feature>
<evidence type="ECO:0000313" key="1">
    <source>
        <dbReference type="EMBL" id="GKT29113.1"/>
    </source>
</evidence>
<comment type="caution">
    <text evidence="1">The sequence shown here is derived from an EMBL/GenBank/DDBJ whole genome shotgun (WGS) entry which is preliminary data.</text>
</comment>
<dbReference type="EMBL" id="BQXS01008152">
    <property type="protein sequence ID" value="GKT29113.1"/>
    <property type="molecule type" value="Genomic_DNA"/>
</dbReference>
<dbReference type="Proteomes" id="UP001057375">
    <property type="component" value="Unassembled WGS sequence"/>
</dbReference>
<proteinExistence type="predicted"/>
<accession>A0ABQ5K990</accession>